<keyword evidence="2" id="KW-1185">Reference proteome</keyword>
<name>A0A081N072_9GAMM</name>
<dbReference type="RefSeq" id="WP_034878992.1">
    <property type="nucleotide sequence ID" value="NZ_JOKG01000005.1"/>
</dbReference>
<proteinExistence type="predicted"/>
<evidence type="ECO:0000313" key="1">
    <source>
        <dbReference type="EMBL" id="KEQ11845.1"/>
    </source>
</evidence>
<evidence type="ECO:0008006" key="3">
    <source>
        <dbReference type="Google" id="ProtNLM"/>
    </source>
</evidence>
<organism evidence="1 2">
    <name type="scientific">Endozoicomonas montiporae</name>
    <dbReference type="NCBI Taxonomy" id="1027273"/>
    <lineage>
        <taxon>Bacteria</taxon>
        <taxon>Pseudomonadati</taxon>
        <taxon>Pseudomonadota</taxon>
        <taxon>Gammaproteobacteria</taxon>
        <taxon>Oceanospirillales</taxon>
        <taxon>Endozoicomonadaceae</taxon>
        <taxon>Endozoicomonas</taxon>
    </lineage>
</organism>
<dbReference type="EMBL" id="JOKG01000005">
    <property type="protein sequence ID" value="KEQ11845.1"/>
    <property type="molecule type" value="Genomic_DNA"/>
</dbReference>
<accession>A0A081N072</accession>
<dbReference type="InterPro" id="IPR038765">
    <property type="entry name" value="Papain-like_cys_pep_sf"/>
</dbReference>
<protein>
    <recommendedName>
        <fullName evidence="3">Calpain catalytic domain-containing protein</fullName>
    </recommendedName>
</protein>
<reference evidence="1 2" key="1">
    <citation type="submission" date="2014-06" db="EMBL/GenBank/DDBJ databases">
        <title>Whole Genome Sequences of Three Symbiotic Endozoicomonas Bacteria.</title>
        <authorList>
            <person name="Neave M.J."/>
            <person name="Apprill A."/>
            <person name="Voolstra C.R."/>
        </authorList>
    </citation>
    <scope>NUCLEOTIDE SEQUENCE [LARGE SCALE GENOMIC DNA]</scope>
    <source>
        <strain evidence="1 2">LMG 24815</strain>
    </source>
</reference>
<dbReference type="SUPFAM" id="SSF54001">
    <property type="entry name" value="Cysteine proteinases"/>
    <property type="match status" value="1"/>
</dbReference>
<gene>
    <name evidence="1" type="ORF">GZ77_22215</name>
</gene>
<evidence type="ECO:0000313" key="2">
    <source>
        <dbReference type="Proteomes" id="UP000028006"/>
    </source>
</evidence>
<comment type="caution">
    <text evidence="1">The sequence shown here is derived from an EMBL/GenBank/DDBJ whole genome shotgun (WGS) entry which is preliminary data.</text>
</comment>
<dbReference type="AlphaFoldDB" id="A0A081N072"/>
<dbReference type="Proteomes" id="UP000028006">
    <property type="component" value="Unassembled WGS sequence"/>
</dbReference>
<sequence>MGRLYTLLLAGLFFFSIQIFGVEFSPGYPVAYRYFPELTGAIDKNFDGLLSYDELIEGYHAPYLNKDLYQTIRLYLVNFESWQNPVTASLSRESIELAELSGLVAKYHYEQDNAFWNAWLAQPERQPFAEAYKRLFPHGLTSVIPDNLLQNHFPDCVLIALLASIASSETGKRLIFNYFHMTIDEQTFTIVFPGFRKGVSIQFSEVERYSLFAKTRDGGKWLAMLEAAYAHLSKKHLNANKRNGKAQFKYHQYSDLAGVNTLSASEALMNSPTHLLINPQFKTREQFKELLNSFVDEEKAVIFSILPLLSTPLKFRPLVAAPLGLRPFMNIRSLHAYSLIGYDEEKDIVYIRDPKGQSAAAKNRFTINQHIQSLSSGNSVIFEFMTNNPESPDYGVAYGLTEELIRHKLNQTEPEIMDLGKGAIPSDIPSPASTSERSPANTGIIEMSVQQLIDTFNVLLFSQCGPYQCPNNDY</sequence>